<evidence type="ECO:0000313" key="1">
    <source>
        <dbReference type="EMBL" id="NJC00024.1"/>
    </source>
</evidence>
<protein>
    <recommendedName>
        <fullName evidence="3">Parallel beta helix pectate lyase-like protein</fullName>
    </recommendedName>
</protein>
<reference evidence="1 2" key="1">
    <citation type="submission" date="2020-03" db="EMBL/GenBank/DDBJ databases">
        <title>Genomic Encyclopedia of Type Strains, Phase IV (KMG-IV): sequencing the most valuable type-strain genomes for metagenomic binning, comparative biology and taxonomic classification.</title>
        <authorList>
            <person name="Goeker M."/>
        </authorList>
    </citation>
    <scope>NUCLEOTIDE SEQUENCE [LARGE SCALE GENOMIC DNA]</scope>
    <source>
        <strain evidence="1 2">DSM 7225</strain>
    </source>
</reference>
<dbReference type="AlphaFoldDB" id="A0A7X6BEU2"/>
<proteinExistence type="predicted"/>
<dbReference type="SMART" id="SM00710">
    <property type="entry name" value="PbH1"/>
    <property type="match status" value="5"/>
</dbReference>
<evidence type="ECO:0008006" key="3">
    <source>
        <dbReference type="Google" id="ProtNLM"/>
    </source>
</evidence>
<accession>A0A7X6BEU2</accession>
<name>A0A7X6BEU2_9SPHN</name>
<keyword evidence="2" id="KW-1185">Reference proteome</keyword>
<dbReference type="SUPFAM" id="SSF51126">
    <property type="entry name" value="Pectin lyase-like"/>
    <property type="match status" value="1"/>
</dbReference>
<evidence type="ECO:0000313" key="2">
    <source>
        <dbReference type="Proteomes" id="UP000531251"/>
    </source>
</evidence>
<dbReference type="Gene3D" id="2.160.20.10">
    <property type="entry name" value="Single-stranded right-handed beta-helix, Pectin lyase-like"/>
    <property type="match status" value="2"/>
</dbReference>
<comment type="caution">
    <text evidence="1">The sequence shown here is derived from an EMBL/GenBank/DDBJ whole genome shotgun (WGS) entry which is preliminary data.</text>
</comment>
<dbReference type="InterPro" id="IPR012334">
    <property type="entry name" value="Pectin_lyas_fold"/>
</dbReference>
<dbReference type="InterPro" id="IPR011050">
    <property type="entry name" value="Pectin_lyase_fold/virulence"/>
</dbReference>
<dbReference type="RefSeq" id="WP_125978089.1">
    <property type="nucleotide sequence ID" value="NZ_BAAADY010000052.1"/>
</dbReference>
<dbReference type="EMBL" id="JAATJB010000028">
    <property type="protein sequence ID" value="NJC00024.1"/>
    <property type="molecule type" value="Genomic_DNA"/>
</dbReference>
<organism evidence="1 2">
    <name type="scientific">Sphingomonas trueperi</name>
    <dbReference type="NCBI Taxonomy" id="53317"/>
    <lineage>
        <taxon>Bacteria</taxon>
        <taxon>Pseudomonadati</taxon>
        <taxon>Pseudomonadota</taxon>
        <taxon>Alphaproteobacteria</taxon>
        <taxon>Sphingomonadales</taxon>
        <taxon>Sphingomonadaceae</taxon>
        <taxon>Sphingomonas</taxon>
    </lineage>
</organism>
<sequence>MTHEEGGVRPMVVAVPVMVVLALGALDVAGSDGASPQWRTLATAAPLSPVTGDAGVLRETWIGPDGRNISVAVALPRATPGQLVVQVAPGDDDAAAIEAAAARLRAAGGGVLSMAPGVYRIPVRDDRPGVTLAGLRDVTVVGNGAIVRFDGWGKGLVLRNSNRVAVRGLSFGYARPAVLAGTVRGSGAARVVAFDDGQPLPPPHAKAYQISVLFGATGTYRGGRSRYLFYRDALALTPASGRRYAVQGLSAPLRDGTRVAVKLTAYLGSALSIADNPGAPASNDIVFDHVTVRDSPGMGLFVARMGRGLAVVDSRFGEAGAPAATIAYDGLHVSGMAGDILLRDNRITRTGDDAINLASPLFAASAAPQGALRVPLRGGGLAPGADVALFDGALAYLAHGTVTDRRMIDGPGAVARVQIAAPGVRLADVRYVRDLGLRGTRYAIVNNDIGACECHAILAQGPNGLIRGNRMADTGFNAIKVATSAFWKEGAGAQNLIVEDNVIAGTGEDVRRGIVAAAIMIYAESADTPPGLLSTAVHAGLILRRNRISGRAQGCISVASAADVVLERNACGSLRDIGRAIGDDAARMVSGAGIWIDPFTTKHVRAAGNGREQTSSDQ</sequence>
<dbReference type="InterPro" id="IPR006626">
    <property type="entry name" value="PbH1"/>
</dbReference>
<gene>
    <name evidence="1" type="ORF">GGR89_004372</name>
</gene>
<dbReference type="Proteomes" id="UP000531251">
    <property type="component" value="Unassembled WGS sequence"/>
</dbReference>